<comment type="caution">
    <text evidence="1">The sequence shown here is derived from an EMBL/GenBank/DDBJ whole genome shotgun (WGS) entry which is preliminary data.</text>
</comment>
<sequence>MRRLCLRYGATGHRKSSESLNTPVSAVLDAYTSVFSNDVDAEQAELYFTNTASLAIGQYKYSLPVMALRRAGRFIWSDTPFVNFFTLIYIATVLKGKSTLRLQDYVTFRSIAIVEWVFMKAKLASAVPDSQIGLIRKLIASKRIVLHEPHPETGLLQKLEVPSRNDIAAFTTTQRMQVMFGKSSIAYELGSVMRSGMPARIPMPAVGTAIDGRHLGWKLYRQSERVMILVDCLAESKPKSRWGRFCRHAHGMLLRRIGKRRAVYLIEKQGPDLDKSSQWHSDRNLVTGVSETWLEESFAFGGPSIGMDFACLH</sequence>
<keyword evidence="2" id="KW-1185">Reference proteome</keyword>
<evidence type="ECO:0000313" key="2">
    <source>
        <dbReference type="Proteomes" id="UP001161017"/>
    </source>
</evidence>
<evidence type="ECO:0000313" key="1">
    <source>
        <dbReference type="EMBL" id="MDI1489124.1"/>
    </source>
</evidence>
<organism evidence="1 2">
    <name type="scientific">Ramalina farinacea</name>
    <dbReference type="NCBI Taxonomy" id="258253"/>
    <lineage>
        <taxon>Eukaryota</taxon>
        <taxon>Fungi</taxon>
        <taxon>Dikarya</taxon>
        <taxon>Ascomycota</taxon>
        <taxon>Pezizomycotina</taxon>
        <taxon>Lecanoromycetes</taxon>
        <taxon>OSLEUM clade</taxon>
        <taxon>Lecanoromycetidae</taxon>
        <taxon>Lecanorales</taxon>
        <taxon>Lecanorineae</taxon>
        <taxon>Ramalinaceae</taxon>
        <taxon>Ramalina</taxon>
    </lineage>
</organism>
<dbReference type="EMBL" id="JAPUFD010000009">
    <property type="protein sequence ID" value="MDI1489124.1"/>
    <property type="molecule type" value="Genomic_DNA"/>
</dbReference>
<dbReference type="AlphaFoldDB" id="A0AA43QPG1"/>
<accession>A0AA43QPG1</accession>
<proteinExistence type="predicted"/>
<reference evidence="1" key="1">
    <citation type="journal article" date="2023" name="Genome Biol. Evol.">
        <title>First Whole Genome Sequence and Flow Cytometry Genome Size Data for the Lichen-Forming Fungus Ramalina farinacea (Ascomycota).</title>
        <authorList>
            <person name="Llewellyn T."/>
            <person name="Mian S."/>
            <person name="Hill R."/>
            <person name="Leitch I.J."/>
            <person name="Gaya E."/>
        </authorList>
    </citation>
    <scope>NUCLEOTIDE SEQUENCE</scope>
    <source>
        <strain evidence="1">LIQ254RAFAR</strain>
    </source>
</reference>
<protein>
    <submittedName>
        <fullName evidence="1">Uncharacterized protein</fullName>
    </submittedName>
</protein>
<name>A0AA43QPG1_9LECA</name>
<dbReference type="Proteomes" id="UP001161017">
    <property type="component" value="Unassembled WGS sequence"/>
</dbReference>
<gene>
    <name evidence="1" type="ORF">OHK93_008402</name>
</gene>